<comment type="caution">
    <text evidence="1">The sequence shown here is derived from an EMBL/GenBank/DDBJ whole genome shotgun (WGS) entry which is preliminary data.</text>
</comment>
<dbReference type="RefSeq" id="WP_396945368.1">
    <property type="nucleotide sequence ID" value="NZ_JBIRXV010000001.1"/>
</dbReference>
<dbReference type="EMBL" id="JBIRXV010000001">
    <property type="protein sequence ID" value="MFI2320039.1"/>
    <property type="molecule type" value="Genomic_DNA"/>
</dbReference>
<dbReference type="Gene3D" id="3.10.450.50">
    <property type="match status" value="1"/>
</dbReference>
<dbReference type="Proteomes" id="UP001611450">
    <property type="component" value="Unassembled WGS sequence"/>
</dbReference>
<organism evidence="1 2">
    <name type="scientific">Nocardia beijingensis</name>
    <dbReference type="NCBI Taxonomy" id="95162"/>
    <lineage>
        <taxon>Bacteria</taxon>
        <taxon>Bacillati</taxon>
        <taxon>Actinomycetota</taxon>
        <taxon>Actinomycetes</taxon>
        <taxon>Mycobacteriales</taxon>
        <taxon>Nocardiaceae</taxon>
        <taxon>Nocardia</taxon>
    </lineage>
</organism>
<gene>
    <name evidence="1" type="ORF">ACH47G_06075</name>
</gene>
<name>A0ABW7WAN1_9NOCA</name>
<dbReference type="InterPro" id="IPR032710">
    <property type="entry name" value="NTF2-like_dom_sf"/>
</dbReference>
<protein>
    <submittedName>
        <fullName evidence="1">Nuclear transport factor 2 family protein</fullName>
    </submittedName>
</protein>
<reference evidence="1 2" key="1">
    <citation type="submission" date="2024-10" db="EMBL/GenBank/DDBJ databases">
        <title>The Natural Products Discovery Center: Release of the First 8490 Sequenced Strains for Exploring Actinobacteria Biosynthetic Diversity.</title>
        <authorList>
            <person name="Kalkreuter E."/>
            <person name="Kautsar S.A."/>
            <person name="Yang D."/>
            <person name="Bader C.D."/>
            <person name="Teijaro C.N."/>
            <person name="Fluegel L."/>
            <person name="Davis C.M."/>
            <person name="Simpson J.R."/>
            <person name="Lauterbach L."/>
            <person name="Steele A.D."/>
            <person name="Gui C."/>
            <person name="Meng S."/>
            <person name="Li G."/>
            <person name="Viehrig K."/>
            <person name="Ye F."/>
            <person name="Su P."/>
            <person name="Kiefer A.F."/>
            <person name="Nichols A."/>
            <person name="Cepeda A.J."/>
            <person name="Yan W."/>
            <person name="Fan B."/>
            <person name="Jiang Y."/>
            <person name="Adhikari A."/>
            <person name="Zheng C.-J."/>
            <person name="Schuster L."/>
            <person name="Cowan T.M."/>
            <person name="Smanski M.J."/>
            <person name="Chevrette M.G."/>
            <person name="De Carvalho L.P.S."/>
            <person name="Shen B."/>
        </authorList>
    </citation>
    <scope>NUCLEOTIDE SEQUENCE [LARGE SCALE GENOMIC DNA]</scope>
    <source>
        <strain evidence="1 2">NPDC019626</strain>
    </source>
</reference>
<evidence type="ECO:0000313" key="2">
    <source>
        <dbReference type="Proteomes" id="UP001611450"/>
    </source>
</evidence>
<dbReference type="SUPFAM" id="SSF54427">
    <property type="entry name" value="NTF2-like"/>
    <property type="match status" value="1"/>
</dbReference>
<keyword evidence="2" id="KW-1185">Reference proteome</keyword>
<proteinExistence type="predicted"/>
<sequence length="137" mass="15143">MSDAITEFRTATESGDIDGVTRALAPDAELISPLSSRLVFRGRDDLRVLLSAAYGSLTGLRWTEEIGDGARRVLLASARIGPFRLTEALVLRLDEQGRIRTLQPHLRPWLTLTFLAVRLAPRLFGHPGIIRRAARAT</sequence>
<evidence type="ECO:0000313" key="1">
    <source>
        <dbReference type="EMBL" id="MFI2320039.1"/>
    </source>
</evidence>
<accession>A0ABW7WAN1</accession>